<keyword evidence="1" id="KW-1133">Transmembrane helix</keyword>
<dbReference type="OrthoDB" id="10271854at2759"/>
<dbReference type="InParanoid" id="A0A0C3IC80"/>
<organism evidence="2 3">
    <name type="scientific">Pisolithus tinctorius Marx 270</name>
    <dbReference type="NCBI Taxonomy" id="870435"/>
    <lineage>
        <taxon>Eukaryota</taxon>
        <taxon>Fungi</taxon>
        <taxon>Dikarya</taxon>
        <taxon>Basidiomycota</taxon>
        <taxon>Agaricomycotina</taxon>
        <taxon>Agaricomycetes</taxon>
        <taxon>Agaricomycetidae</taxon>
        <taxon>Boletales</taxon>
        <taxon>Sclerodermatineae</taxon>
        <taxon>Pisolithaceae</taxon>
        <taxon>Pisolithus</taxon>
    </lineage>
</organism>
<keyword evidence="3" id="KW-1185">Reference proteome</keyword>
<evidence type="ECO:0000313" key="3">
    <source>
        <dbReference type="Proteomes" id="UP000054217"/>
    </source>
</evidence>
<dbReference type="HOGENOM" id="CLU_2122049_0_0_1"/>
<reference evidence="2 3" key="1">
    <citation type="submission" date="2014-04" db="EMBL/GenBank/DDBJ databases">
        <authorList>
            <consortium name="DOE Joint Genome Institute"/>
            <person name="Kuo A."/>
            <person name="Kohler A."/>
            <person name="Costa M.D."/>
            <person name="Nagy L.G."/>
            <person name="Floudas D."/>
            <person name="Copeland A."/>
            <person name="Barry K.W."/>
            <person name="Cichocki N."/>
            <person name="Veneault-Fourrey C."/>
            <person name="LaButti K."/>
            <person name="Lindquist E.A."/>
            <person name="Lipzen A."/>
            <person name="Lundell T."/>
            <person name="Morin E."/>
            <person name="Murat C."/>
            <person name="Sun H."/>
            <person name="Tunlid A."/>
            <person name="Henrissat B."/>
            <person name="Grigoriev I.V."/>
            <person name="Hibbett D.S."/>
            <person name="Martin F."/>
            <person name="Nordberg H.P."/>
            <person name="Cantor M.N."/>
            <person name="Hua S.X."/>
        </authorList>
    </citation>
    <scope>NUCLEOTIDE SEQUENCE [LARGE SCALE GENOMIC DNA]</scope>
    <source>
        <strain evidence="2 3">Marx 270</strain>
    </source>
</reference>
<dbReference type="Proteomes" id="UP000054217">
    <property type="component" value="Unassembled WGS sequence"/>
</dbReference>
<feature type="transmembrane region" description="Helical" evidence="1">
    <location>
        <begin position="21"/>
        <end position="41"/>
    </location>
</feature>
<sequence>MHMRYRKSLRGHRSGIISGGNFYCYSLILLTVLVPVFRIHVSIPNQIPYQACPSRRFGLGPWVLAVLCAYLHRNATVRTPWTCFFYSLDARETVKQCNFDGMLLILWHFLWIPR</sequence>
<proteinExistence type="predicted"/>
<dbReference type="AlphaFoldDB" id="A0A0C3IC80"/>
<evidence type="ECO:0000256" key="1">
    <source>
        <dbReference type="SAM" id="Phobius"/>
    </source>
</evidence>
<name>A0A0C3IC80_PISTI</name>
<evidence type="ECO:0000313" key="2">
    <source>
        <dbReference type="EMBL" id="KIN94677.1"/>
    </source>
</evidence>
<protein>
    <submittedName>
        <fullName evidence="2">Uncharacterized protein</fullName>
    </submittedName>
</protein>
<dbReference type="EMBL" id="KN832089">
    <property type="protein sequence ID" value="KIN94677.1"/>
    <property type="molecule type" value="Genomic_DNA"/>
</dbReference>
<keyword evidence="1" id="KW-0812">Transmembrane</keyword>
<accession>A0A0C3IC80</accession>
<keyword evidence="1" id="KW-0472">Membrane</keyword>
<reference evidence="3" key="2">
    <citation type="submission" date="2015-01" db="EMBL/GenBank/DDBJ databases">
        <title>Evolutionary Origins and Diversification of the Mycorrhizal Mutualists.</title>
        <authorList>
            <consortium name="DOE Joint Genome Institute"/>
            <consortium name="Mycorrhizal Genomics Consortium"/>
            <person name="Kohler A."/>
            <person name="Kuo A."/>
            <person name="Nagy L.G."/>
            <person name="Floudas D."/>
            <person name="Copeland A."/>
            <person name="Barry K.W."/>
            <person name="Cichocki N."/>
            <person name="Veneault-Fourrey C."/>
            <person name="LaButti K."/>
            <person name="Lindquist E.A."/>
            <person name="Lipzen A."/>
            <person name="Lundell T."/>
            <person name="Morin E."/>
            <person name="Murat C."/>
            <person name="Riley R."/>
            <person name="Ohm R."/>
            <person name="Sun H."/>
            <person name="Tunlid A."/>
            <person name="Henrissat B."/>
            <person name="Grigoriev I.V."/>
            <person name="Hibbett D.S."/>
            <person name="Martin F."/>
        </authorList>
    </citation>
    <scope>NUCLEOTIDE SEQUENCE [LARGE SCALE GENOMIC DNA]</scope>
    <source>
        <strain evidence="3">Marx 270</strain>
    </source>
</reference>
<gene>
    <name evidence="2" type="ORF">M404DRAFT_372949</name>
</gene>